<keyword evidence="4" id="KW-1185">Reference proteome</keyword>
<proteinExistence type="predicted"/>
<evidence type="ECO:0000313" key="3">
    <source>
        <dbReference type="Proteomes" id="UP000289805"/>
    </source>
</evidence>
<gene>
    <name evidence="1" type="ORF">EQW73_01950</name>
    <name evidence="2" type="ORF">EQW78_03805</name>
</gene>
<dbReference type="EMBL" id="SDJQ01000006">
    <property type="protein sequence ID" value="RXR35917.1"/>
    <property type="molecule type" value="Genomic_DNA"/>
</dbReference>
<dbReference type="Proteomes" id="UP000289805">
    <property type="component" value="Unassembled WGS sequence"/>
</dbReference>
<evidence type="ECO:0000313" key="1">
    <source>
        <dbReference type="EMBL" id="RXR28074.1"/>
    </source>
</evidence>
<protein>
    <submittedName>
        <fullName evidence="2">Uncharacterized protein</fullName>
    </submittedName>
</protein>
<dbReference type="Proteomes" id="UP000290517">
    <property type="component" value="Unassembled WGS sequence"/>
</dbReference>
<sequence length="91" mass="9987">MFIDVTCRVCGWSDPGDPEELWHGGTPLYTICDCCGSESGVQDVSWRTALRARKAWVDAGAPWSAPGARPADWDLSAQLEKVRNRRVPTPG</sequence>
<evidence type="ECO:0000313" key="4">
    <source>
        <dbReference type="Proteomes" id="UP000290517"/>
    </source>
</evidence>
<organism evidence="2 3">
    <name type="scientific">Oerskovia turbata</name>
    <dbReference type="NCBI Taxonomy" id="1713"/>
    <lineage>
        <taxon>Bacteria</taxon>
        <taxon>Bacillati</taxon>
        <taxon>Actinomycetota</taxon>
        <taxon>Actinomycetes</taxon>
        <taxon>Micrococcales</taxon>
        <taxon>Cellulomonadaceae</taxon>
        <taxon>Oerskovia</taxon>
    </lineage>
</organism>
<accession>A0A4Q1L025</accession>
<comment type="caution">
    <text evidence="2">The sequence shown here is derived from an EMBL/GenBank/DDBJ whole genome shotgun (WGS) entry which is preliminary data.</text>
</comment>
<dbReference type="AlphaFoldDB" id="A0A4Q1L025"/>
<dbReference type="EMBL" id="SDJR01000001">
    <property type="protein sequence ID" value="RXR28074.1"/>
    <property type="molecule type" value="Genomic_DNA"/>
</dbReference>
<dbReference type="RefSeq" id="WP_030150816.1">
    <property type="nucleotide sequence ID" value="NZ_JOFV01000005.1"/>
</dbReference>
<reference evidence="3 4" key="1">
    <citation type="submission" date="2019-01" db="EMBL/GenBank/DDBJ databases">
        <title>Oerskovia turbata Genome sequencing and assembly.</title>
        <authorList>
            <person name="Dou T."/>
        </authorList>
    </citation>
    <scope>NUCLEOTIDE SEQUENCE [LARGE SCALE GENOMIC DNA]</scope>
    <source>
        <strain evidence="2 3">JCM12123</strain>
        <strain evidence="1 4">JCM3160</strain>
    </source>
</reference>
<evidence type="ECO:0000313" key="2">
    <source>
        <dbReference type="EMBL" id="RXR35917.1"/>
    </source>
</evidence>
<name>A0A4Q1L025_9CELL</name>
<dbReference type="OrthoDB" id="1456570at2"/>